<reference evidence="3" key="1">
    <citation type="submission" date="2016-01" db="EMBL/GenBank/DDBJ databases">
        <authorList>
            <person name="Peeters C."/>
        </authorList>
    </citation>
    <scope>NUCLEOTIDE SEQUENCE [LARGE SCALE GENOMIC DNA]</scope>
    <source>
        <strain evidence="3">LMG 29323</strain>
    </source>
</reference>
<dbReference type="AlphaFoldDB" id="A0A158C3J7"/>
<evidence type="ECO:0008006" key="5">
    <source>
        <dbReference type="Google" id="ProtNLM"/>
    </source>
</evidence>
<name>A0A158C3J7_9BURK</name>
<gene>
    <name evidence="3" type="ORF">AWB80_04519</name>
</gene>
<feature type="region of interest" description="Disordered" evidence="1">
    <location>
        <begin position="29"/>
        <end position="74"/>
    </location>
</feature>
<feature type="compositionally biased region" description="Low complexity" evidence="1">
    <location>
        <begin position="29"/>
        <end position="41"/>
    </location>
</feature>
<feature type="chain" id="PRO_5007622436" description="Lipoprotein" evidence="2">
    <location>
        <begin position="25"/>
        <end position="89"/>
    </location>
</feature>
<dbReference type="STRING" id="1777141.AWB80_04519"/>
<comment type="caution">
    <text evidence="3">The sequence shown here is derived from an EMBL/GenBank/DDBJ whole genome shotgun (WGS) entry which is preliminary data.</text>
</comment>
<dbReference type="Proteomes" id="UP000054911">
    <property type="component" value="Unassembled WGS sequence"/>
</dbReference>
<keyword evidence="4" id="KW-1185">Reference proteome</keyword>
<dbReference type="EMBL" id="FCOE02000016">
    <property type="protein sequence ID" value="SAK76840.1"/>
    <property type="molecule type" value="Genomic_DNA"/>
</dbReference>
<evidence type="ECO:0000256" key="1">
    <source>
        <dbReference type="SAM" id="MobiDB-lite"/>
    </source>
</evidence>
<feature type="compositionally biased region" description="Polar residues" evidence="1">
    <location>
        <begin position="46"/>
        <end position="57"/>
    </location>
</feature>
<evidence type="ECO:0000313" key="3">
    <source>
        <dbReference type="EMBL" id="SAK76840.1"/>
    </source>
</evidence>
<accession>A0A158C3J7</accession>
<evidence type="ECO:0000256" key="2">
    <source>
        <dbReference type="SAM" id="SignalP"/>
    </source>
</evidence>
<feature type="signal peptide" evidence="2">
    <location>
        <begin position="1"/>
        <end position="24"/>
    </location>
</feature>
<sequence length="89" mass="9280">MSIVPRRQVIVARFIVCACAIVCACSKPETESSSSVAAARSEPSDISATSELQNWARQATDGASDQAARPALARAASEPLAIPVIHTVD</sequence>
<proteinExistence type="predicted"/>
<feature type="compositionally biased region" description="Low complexity" evidence="1">
    <location>
        <begin position="63"/>
        <end position="74"/>
    </location>
</feature>
<protein>
    <recommendedName>
        <fullName evidence="5">Lipoprotein</fullName>
    </recommendedName>
</protein>
<dbReference type="PROSITE" id="PS51257">
    <property type="entry name" value="PROKAR_LIPOPROTEIN"/>
    <property type="match status" value="1"/>
</dbReference>
<evidence type="ECO:0000313" key="4">
    <source>
        <dbReference type="Proteomes" id="UP000054911"/>
    </source>
</evidence>
<organism evidence="3 4">
    <name type="scientific">Caballeronia pedi</name>
    <dbReference type="NCBI Taxonomy" id="1777141"/>
    <lineage>
        <taxon>Bacteria</taxon>
        <taxon>Pseudomonadati</taxon>
        <taxon>Pseudomonadota</taxon>
        <taxon>Betaproteobacteria</taxon>
        <taxon>Burkholderiales</taxon>
        <taxon>Burkholderiaceae</taxon>
        <taxon>Caballeronia</taxon>
    </lineage>
</organism>
<keyword evidence="2" id="KW-0732">Signal</keyword>